<feature type="coiled-coil region" evidence="6">
    <location>
        <begin position="126"/>
        <end position="153"/>
    </location>
</feature>
<gene>
    <name evidence="8" type="ORF">GCM10007094_18320</name>
</gene>
<dbReference type="PRINTS" id="PR00598">
    <property type="entry name" value="HTHMARR"/>
</dbReference>
<organism evidence="8 9">
    <name type="scientific">Pseudovibrio japonicus</name>
    <dbReference type="NCBI Taxonomy" id="366534"/>
    <lineage>
        <taxon>Bacteria</taxon>
        <taxon>Pseudomonadati</taxon>
        <taxon>Pseudomonadota</taxon>
        <taxon>Alphaproteobacteria</taxon>
        <taxon>Hyphomicrobiales</taxon>
        <taxon>Stappiaceae</taxon>
        <taxon>Pseudovibrio</taxon>
    </lineage>
</organism>
<dbReference type="EMBL" id="BMXE01000003">
    <property type="protein sequence ID" value="GHB30246.1"/>
    <property type="molecule type" value="Genomic_DNA"/>
</dbReference>
<feature type="domain" description="HTH marR-type" evidence="7">
    <location>
        <begin position="15"/>
        <end position="149"/>
    </location>
</feature>
<name>A0ABQ3E929_9HYPH</name>
<accession>A0ABQ3E929</accession>
<comment type="caution">
    <text evidence="8">The sequence shown here is derived from an EMBL/GenBank/DDBJ whole genome shotgun (WGS) entry which is preliminary data.</text>
</comment>
<dbReference type="InterPro" id="IPR036388">
    <property type="entry name" value="WH-like_DNA-bd_sf"/>
</dbReference>
<evidence type="ECO:0000256" key="2">
    <source>
        <dbReference type="ARBA" id="ARBA00022490"/>
    </source>
</evidence>
<dbReference type="InterPro" id="IPR036390">
    <property type="entry name" value="WH_DNA-bd_sf"/>
</dbReference>
<keyword evidence="2" id="KW-0963">Cytoplasm</keyword>
<reference evidence="9" key="1">
    <citation type="journal article" date="2019" name="Int. J. Syst. Evol. Microbiol.">
        <title>The Global Catalogue of Microorganisms (GCM) 10K type strain sequencing project: providing services to taxonomists for standard genome sequencing and annotation.</title>
        <authorList>
            <consortium name="The Broad Institute Genomics Platform"/>
            <consortium name="The Broad Institute Genome Sequencing Center for Infectious Disease"/>
            <person name="Wu L."/>
            <person name="Ma J."/>
        </authorList>
    </citation>
    <scope>NUCLEOTIDE SEQUENCE [LARGE SCALE GENOMIC DNA]</scope>
    <source>
        <strain evidence="9">KCTC 12861</strain>
    </source>
</reference>
<dbReference type="InterPro" id="IPR055166">
    <property type="entry name" value="Transc_reg_Sar_Rot_HTH"/>
</dbReference>
<evidence type="ECO:0000313" key="8">
    <source>
        <dbReference type="EMBL" id="GHB30246.1"/>
    </source>
</evidence>
<dbReference type="RefSeq" id="WP_189436484.1">
    <property type="nucleotide sequence ID" value="NZ_BMXE01000003.1"/>
</dbReference>
<keyword evidence="3" id="KW-0805">Transcription regulation</keyword>
<dbReference type="Pfam" id="PF22381">
    <property type="entry name" value="Staph_reg_Sar_Rot"/>
    <property type="match status" value="1"/>
</dbReference>
<evidence type="ECO:0000256" key="5">
    <source>
        <dbReference type="ARBA" id="ARBA00023163"/>
    </source>
</evidence>
<dbReference type="PANTHER" id="PTHR33164">
    <property type="entry name" value="TRANSCRIPTIONAL REGULATOR, MARR FAMILY"/>
    <property type="match status" value="1"/>
</dbReference>
<evidence type="ECO:0000256" key="1">
    <source>
        <dbReference type="ARBA" id="ARBA00004496"/>
    </source>
</evidence>
<evidence type="ECO:0000313" key="9">
    <source>
        <dbReference type="Proteomes" id="UP000637980"/>
    </source>
</evidence>
<keyword evidence="4" id="KW-0238">DNA-binding</keyword>
<dbReference type="PANTHER" id="PTHR33164:SF5">
    <property type="entry name" value="ORGANIC HYDROPEROXIDE RESISTANCE TRANSCRIPTIONAL REGULATOR"/>
    <property type="match status" value="1"/>
</dbReference>
<evidence type="ECO:0000256" key="4">
    <source>
        <dbReference type="ARBA" id="ARBA00023125"/>
    </source>
</evidence>
<sequence>MAEKKTEEFQGFELDQHLCFAIYKANHAFNRFYKPVMKKLGITYPQYITLLALFEKDDQRVSELGERLFLESNTLTPLLKRLEEMGFISRTRSKEDERQVIVSLTDEGRGLSDGVIDVQHCAFTSLDASLETVTELVDQLNDIQRKLTAAKAKVPA</sequence>
<dbReference type="InterPro" id="IPR000835">
    <property type="entry name" value="HTH_MarR-typ"/>
</dbReference>
<evidence type="ECO:0000256" key="3">
    <source>
        <dbReference type="ARBA" id="ARBA00023015"/>
    </source>
</evidence>
<dbReference type="SMART" id="SM00347">
    <property type="entry name" value="HTH_MARR"/>
    <property type="match status" value="1"/>
</dbReference>
<keyword evidence="5" id="KW-0804">Transcription</keyword>
<proteinExistence type="predicted"/>
<dbReference type="PROSITE" id="PS50995">
    <property type="entry name" value="HTH_MARR_2"/>
    <property type="match status" value="1"/>
</dbReference>
<evidence type="ECO:0000256" key="6">
    <source>
        <dbReference type="SAM" id="Coils"/>
    </source>
</evidence>
<evidence type="ECO:0000259" key="7">
    <source>
        <dbReference type="PROSITE" id="PS50995"/>
    </source>
</evidence>
<comment type="subcellular location">
    <subcellularLocation>
        <location evidence="1">Cytoplasm</location>
    </subcellularLocation>
</comment>
<dbReference type="SUPFAM" id="SSF46785">
    <property type="entry name" value="Winged helix' DNA-binding domain"/>
    <property type="match status" value="1"/>
</dbReference>
<protein>
    <submittedName>
        <fullName evidence="8">Transcriptional regulator</fullName>
    </submittedName>
</protein>
<keyword evidence="9" id="KW-1185">Reference proteome</keyword>
<dbReference type="Gene3D" id="1.10.10.10">
    <property type="entry name" value="Winged helix-like DNA-binding domain superfamily/Winged helix DNA-binding domain"/>
    <property type="match status" value="1"/>
</dbReference>
<keyword evidence="6" id="KW-0175">Coiled coil</keyword>
<dbReference type="InterPro" id="IPR039422">
    <property type="entry name" value="MarR/SlyA-like"/>
</dbReference>
<dbReference type="Proteomes" id="UP000637980">
    <property type="component" value="Unassembled WGS sequence"/>
</dbReference>